<feature type="chain" id="PRO_5014947941" description="Fibronectin type-III domain-containing protein" evidence="1">
    <location>
        <begin position="27"/>
        <end position="359"/>
    </location>
</feature>
<dbReference type="InterPro" id="IPR003961">
    <property type="entry name" value="FN3_dom"/>
</dbReference>
<evidence type="ECO:0000256" key="1">
    <source>
        <dbReference type="SAM" id="SignalP"/>
    </source>
</evidence>
<name>A0A2M7H2V1_9BACT</name>
<protein>
    <recommendedName>
        <fullName evidence="2">Fibronectin type-III domain-containing protein</fullName>
    </recommendedName>
</protein>
<proteinExistence type="predicted"/>
<dbReference type="EMBL" id="PFGC01000050">
    <property type="protein sequence ID" value="PIW36551.1"/>
    <property type="molecule type" value="Genomic_DNA"/>
</dbReference>
<dbReference type="SUPFAM" id="SSF49265">
    <property type="entry name" value="Fibronectin type III"/>
    <property type="match status" value="1"/>
</dbReference>
<dbReference type="Gene3D" id="2.60.40.10">
    <property type="entry name" value="Immunoglobulins"/>
    <property type="match status" value="2"/>
</dbReference>
<comment type="caution">
    <text evidence="3">The sequence shown here is derived from an EMBL/GenBank/DDBJ whole genome shotgun (WGS) entry which is preliminary data.</text>
</comment>
<organism evidence="3 4">
    <name type="scientific">Candidatus Kerfeldbacteria bacterium CG15_BIG_FIL_POST_REV_8_21_14_020_45_12</name>
    <dbReference type="NCBI Taxonomy" id="2014247"/>
    <lineage>
        <taxon>Bacteria</taxon>
        <taxon>Candidatus Kerfeldiibacteriota</taxon>
    </lineage>
</organism>
<evidence type="ECO:0000313" key="4">
    <source>
        <dbReference type="Proteomes" id="UP000230292"/>
    </source>
</evidence>
<sequence>MKKTVGIFITGLGLALVSLLPTTAFASDSNITSVTIDSVSSRATGNEATYVISFPIAFGIFTGGGVNIKMYEVTDGIVGSSDDTTFDFSVATLSSDDVSATGDSVDNDNAYSLLLTDDLTSGSYTITLTGVTNTLTEGDYAIGMSSAFEATDDDYTMSDSFTIAEDPCAAIETAELNGVDATVFGTNVDMERGTYTDSAVGSYSLAYATSQTAIDNDTAETEDMTDDASSIVSGLSAKTEYFFQVRALSSDNCVLAQDTVTATTKRKLSNTRQAQPIVKKIKKRRALVKWTGNTYIDRYTLQLWKGNKKKHVFTGITVKKKQLKKKFLKSAKKYKVRVRAIYVTGEKSDWSKYRKLTTK</sequence>
<accession>A0A2M7H2V1</accession>
<dbReference type="Proteomes" id="UP000230292">
    <property type="component" value="Unassembled WGS sequence"/>
</dbReference>
<dbReference type="InterPro" id="IPR013783">
    <property type="entry name" value="Ig-like_fold"/>
</dbReference>
<feature type="signal peptide" evidence="1">
    <location>
        <begin position="1"/>
        <end position="26"/>
    </location>
</feature>
<dbReference type="PROSITE" id="PS50853">
    <property type="entry name" value="FN3"/>
    <property type="match status" value="1"/>
</dbReference>
<dbReference type="AlphaFoldDB" id="A0A2M7H2V1"/>
<dbReference type="InterPro" id="IPR036116">
    <property type="entry name" value="FN3_sf"/>
</dbReference>
<gene>
    <name evidence="3" type="ORF">COW24_05080</name>
</gene>
<feature type="domain" description="Fibronectin type-III" evidence="2">
    <location>
        <begin position="272"/>
        <end position="359"/>
    </location>
</feature>
<reference evidence="3 4" key="1">
    <citation type="submission" date="2017-09" db="EMBL/GenBank/DDBJ databases">
        <title>Depth-based differentiation of microbial function through sediment-hosted aquifers and enrichment of novel symbionts in the deep terrestrial subsurface.</title>
        <authorList>
            <person name="Probst A.J."/>
            <person name="Ladd B."/>
            <person name="Jarett J.K."/>
            <person name="Geller-Mcgrath D.E."/>
            <person name="Sieber C.M."/>
            <person name="Emerson J.B."/>
            <person name="Anantharaman K."/>
            <person name="Thomas B.C."/>
            <person name="Malmstrom R."/>
            <person name="Stieglmeier M."/>
            <person name="Klingl A."/>
            <person name="Woyke T."/>
            <person name="Ryan C.M."/>
            <person name="Banfield J.F."/>
        </authorList>
    </citation>
    <scope>NUCLEOTIDE SEQUENCE [LARGE SCALE GENOMIC DNA]</scope>
    <source>
        <strain evidence="3">CG15_BIG_FIL_POST_REV_8_21_14_020_45_12</strain>
    </source>
</reference>
<evidence type="ECO:0000313" key="3">
    <source>
        <dbReference type="EMBL" id="PIW36551.1"/>
    </source>
</evidence>
<keyword evidence="1" id="KW-0732">Signal</keyword>
<evidence type="ECO:0000259" key="2">
    <source>
        <dbReference type="PROSITE" id="PS50853"/>
    </source>
</evidence>